<reference evidence="1 2" key="1">
    <citation type="submission" date="2019-09" db="EMBL/GenBank/DDBJ databases">
        <title>Genome sequence of Roseospira marina, one of the more divergent members of the non-sulfur purple photosynthetic bacterial family, the Rhodospirillaceae.</title>
        <authorList>
            <person name="Meyer T."/>
            <person name="Kyndt J."/>
        </authorList>
    </citation>
    <scope>NUCLEOTIDE SEQUENCE [LARGE SCALE GENOMIC DNA]</scope>
    <source>
        <strain evidence="1 2">DSM 15113</strain>
    </source>
</reference>
<organism evidence="1 2">
    <name type="scientific">Roseospira marina</name>
    <dbReference type="NCBI Taxonomy" id="140057"/>
    <lineage>
        <taxon>Bacteria</taxon>
        <taxon>Pseudomonadati</taxon>
        <taxon>Pseudomonadota</taxon>
        <taxon>Alphaproteobacteria</taxon>
        <taxon>Rhodospirillales</taxon>
        <taxon>Rhodospirillaceae</taxon>
        <taxon>Roseospira</taxon>
    </lineage>
</organism>
<proteinExistence type="predicted"/>
<dbReference type="Proteomes" id="UP000324065">
    <property type="component" value="Unassembled WGS sequence"/>
</dbReference>
<comment type="caution">
    <text evidence="1">The sequence shown here is derived from an EMBL/GenBank/DDBJ whole genome shotgun (WGS) entry which is preliminary data.</text>
</comment>
<accession>A0A5M6IC25</accession>
<dbReference type="AlphaFoldDB" id="A0A5M6IC25"/>
<protein>
    <submittedName>
        <fullName evidence="1">Uncharacterized protein</fullName>
    </submittedName>
</protein>
<dbReference type="OrthoDB" id="10006447at2"/>
<keyword evidence="2" id="KW-1185">Reference proteome</keyword>
<name>A0A5M6IC25_9PROT</name>
<evidence type="ECO:0000313" key="2">
    <source>
        <dbReference type="Proteomes" id="UP000324065"/>
    </source>
</evidence>
<sequence>MEEFSIGQQFVVDRLTASTEGLVRAVAHLRQAATGKAADEDIEVIVRRLADAETILAAMNGSAQGDHTAPRPDAEHRQSLRHDLMNALGAIDNYAELIADHDATLSEPANAVRTATHDVVQAVRETGANAPK</sequence>
<evidence type="ECO:0000313" key="1">
    <source>
        <dbReference type="EMBL" id="KAA5605178.1"/>
    </source>
</evidence>
<gene>
    <name evidence="1" type="ORF">F1188_12940</name>
</gene>
<dbReference type="RefSeq" id="WP_150062848.1">
    <property type="nucleotide sequence ID" value="NZ_JACHII010000009.1"/>
</dbReference>
<dbReference type="EMBL" id="VWPJ01000011">
    <property type="protein sequence ID" value="KAA5605178.1"/>
    <property type="molecule type" value="Genomic_DNA"/>
</dbReference>